<accession>A0A9P8TQQ2</accession>
<comment type="caution">
    <text evidence="2">The sequence shown here is derived from an EMBL/GenBank/DDBJ whole genome shotgun (WGS) entry which is preliminary data.</text>
</comment>
<dbReference type="Proteomes" id="UP000774326">
    <property type="component" value="Unassembled WGS sequence"/>
</dbReference>
<sequence length="207" mass="23336">MDSQPRVIDTFPREQAPVRGDDSHGGFVDLEPIGDLGSWVDAEQQHLRVVVVQLEESLVEVAVDLRDRWEVCMPLFDLRLHGGFPVVQGLIGAWQLRVREVQSLQNLRLDLSDLEEENGHCLVRLLHDHRALVLLLVVSFQKPVVKINRVPSRNGLFWDPERSAKIQANLTVQRISTPKQSSSQVLHKGGKPGVGFLRVQPQINTNT</sequence>
<name>A0A9P8TQQ2_WICPI</name>
<protein>
    <submittedName>
        <fullName evidence="2">Uncharacterized protein</fullName>
    </submittedName>
</protein>
<gene>
    <name evidence="2" type="ORF">WICPIJ_001346</name>
</gene>
<dbReference type="EMBL" id="JAEUBG010000674">
    <property type="protein sequence ID" value="KAH3687676.1"/>
    <property type="molecule type" value="Genomic_DNA"/>
</dbReference>
<evidence type="ECO:0000313" key="2">
    <source>
        <dbReference type="EMBL" id="KAH3687676.1"/>
    </source>
</evidence>
<reference evidence="2" key="1">
    <citation type="journal article" date="2021" name="Open Biol.">
        <title>Shared evolutionary footprints suggest mitochondrial oxidative damage underlies multiple complex I losses in fungi.</title>
        <authorList>
            <person name="Schikora-Tamarit M.A."/>
            <person name="Marcet-Houben M."/>
            <person name="Nosek J."/>
            <person name="Gabaldon T."/>
        </authorList>
    </citation>
    <scope>NUCLEOTIDE SEQUENCE</scope>
    <source>
        <strain evidence="2">CBS2887</strain>
    </source>
</reference>
<organism evidence="2 3">
    <name type="scientific">Wickerhamomyces pijperi</name>
    <name type="common">Yeast</name>
    <name type="synonym">Pichia pijperi</name>
    <dbReference type="NCBI Taxonomy" id="599730"/>
    <lineage>
        <taxon>Eukaryota</taxon>
        <taxon>Fungi</taxon>
        <taxon>Dikarya</taxon>
        <taxon>Ascomycota</taxon>
        <taxon>Saccharomycotina</taxon>
        <taxon>Saccharomycetes</taxon>
        <taxon>Phaffomycetales</taxon>
        <taxon>Wickerhamomycetaceae</taxon>
        <taxon>Wickerhamomyces</taxon>
    </lineage>
</organism>
<evidence type="ECO:0000256" key="1">
    <source>
        <dbReference type="SAM" id="MobiDB-lite"/>
    </source>
</evidence>
<dbReference type="AlphaFoldDB" id="A0A9P8TQQ2"/>
<proteinExistence type="predicted"/>
<evidence type="ECO:0000313" key="3">
    <source>
        <dbReference type="Proteomes" id="UP000774326"/>
    </source>
</evidence>
<keyword evidence="3" id="KW-1185">Reference proteome</keyword>
<reference evidence="2" key="2">
    <citation type="submission" date="2021-01" db="EMBL/GenBank/DDBJ databases">
        <authorList>
            <person name="Schikora-Tamarit M.A."/>
        </authorList>
    </citation>
    <scope>NUCLEOTIDE SEQUENCE</scope>
    <source>
        <strain evidence="2">CBS2887</strain>
    </source>
</reference>
<feature type="region of interest" description="Disordered" evidence="1">
    <location>
        <begin position="1"/>
        <end position="21"/>
    </location>
</feature>